<dbReference type="Proteomes" id="UP000015453">
    <property type="component" value="Unassembled WGS sequence"/>
</dbReference>
<feature type="non-terminal residue" evidence="2">
    <location>
        <position position="1"/>
    </location>
</feature>
<protein>
    <submittedName>
        <fullName evidence="2">Uncharacterized protein</fullName>
    </submittedName>
</protein>
<keyword evidence="1" id="KW-0812">Transmembrane</keyword>
<evidence type="ECO:0000256" key="1">
    <source>
        <dbReference type="SAM" id="Phobius"/>
    </source>
</evidence>
<accession>S8DIE7</accession>
<organism evidence="2 3">
    <name type="scientific">Genlisea aurea</name>
    <dbReference type="NCBI Taxonomy" id="192259"/>
    <lineage>
        <taxon>Eukaryota</taxon>
        <taxon>Viridiplantae</taxon>
        <taxon>Streptophyta</taxon>
        <taxon>Embryophyta</taxon>
        <taxon>Tracheophyta</taxon>
        <taxon>Spermatophyta</taxon>
        <taxon>Magnoliopsida</taxon>
        <taxon>eudicotyledons</taxon>
        <taxon>Gunneridae</taxon>
        <taxon>Pentapetalae</taxon>
        <taxon>asterids</taxon>
        <taxon>lamiids</taxon>
        <taxon>Lamiales</taxon>
        <taxon>Lentibulariaceae</taxon>
        <taxon>Genlisea</taxon>
    </lineage>
</organism>
<proteinExistence type="predicted"/>
<dbReference type="EMBL" id="AUSU01006054">
    <property type="protein sequence ID" value="EPS62568.1"/>
    <property type="molecule type" value="Genomic_DNA"/>
</dbReference>
<keyword evidence="1" id="KW-0472">Membrane</keyword>
<feature type="transmembrane region" description="Helical" evidence="1">
    <location>
        <begin position="12"/>
        <end position="31"/>
    </location>
</feature>
<reference evidence="2 3" key="1">
    <citation type="journal article" date="2013" name="BMC Genomics">
        <title>The miniature genome of a carnivorous plant Genlisea aurea contains a low number of genes and short non-coding sequences.</title>
        <authorList>
            <person name="Leushkin E.V."/>
            <person name="Sutormin R.A."/>
            <person name="Nabieva E.R."/>
            <person name="Penin A.A."/>
            <person name="Kondrashov A.S."/>
            <person name="Logacheva M.D."/>
        </authorList>
    </citation>
    <scope>NUCLEOTIDE SEQUENCE [LARGE SCALE GENOMIC DNA]</scope>
</reference>
<comment type="caution">
    <text evidence="2">The sequence shown here is derived from an EMBL/GenBank/DDBJ whole genome shotgun (WGS) entry which is preliminary data.</text>
</comment>
<evidence type="ECO:0000313" key="3">
    <source>
        <dbReference type="Proteomes" id="UP000015453"/>
    </source>
</evidence>
<evidence type="ECO:0000313" key="2">
    <source>
        <dbReference type="EMBL" id="EPS62568.1"/>
    </source>
</evidence>
<gene>
    <name evidence="2" type="ORF">M569_12222</name>
</gene>
<name>S8DIE7_9LAMI</name>
<keyword evidence="1" id="KW-1133">Transmembrane helix</keyword>
<keyword evidence="3" id="KW-1185">Reference proteome</keyword>
<dbReference type="AlphaFoldDB" id="S8DIE7"/>
<sequence>GEVLHQRRTLPYNFTTVTLAGLALAGGLWYFTLYLKKKPEATAGDVARVAAGVADPEHTHPRK</sequence>